<protein>
    <submittedName>
        <fullName evidence="4">GGDEF domain-containing protein</fullName>
    </submittedName>
</protein>
<dbReference type="PANTHER" id="PTHR45138:SF9">
    <property type="entry name" value="DIGUANYLATE CYCLASE DGCM-RELATED"/>
    <property type="match status" value="1"/>
</dbReference>
<keyword evidence="2" id="KW-1133">Transmembrane helix</keyword>
<proteinExistence type="predicted"/>
<accession>A0A848KGD9</accession>
<feature type="transmembrane region" description="Helical" evidence="2">
    <location>
        <begin position="33"/>
        <end position="53"/>
    </location>
</feature>
<gene>
    <name evidence="4" type="ORF">FGL95_17105</name>
</gene>
<feature type="transmembrane region" description="Helical" evidence="2">
    <location>
        <begin position="89"/>
        <end position="106"/>
    </location>
</feature>
<dbReference type="NCBIfam" id="TIGR00254">
    <property type="entry name" value="GGDEF"/>
    <property type="match status" value="1"/>
</dbReference>
<dbReference type="SUPFAM" id="SSF55073">
    <property type="entry name" value="Nucleotide cyclase"/>
    <property type="match status" value="1"/>
</dbReference>
<dbReference type="InterPro" id="IPR029787">
    <property type="entry name" value="Nucleotide_cyclase"/>
</dbReference>
<dbReference type="SMART" id="SM00267">
    <property type="entry name" value="GGDEF"/>
    <property type="match status" value="1"/>
</dbReference>
<keyword evidence="2" id="KW-0812">Transmembrane</keyword>
<dbReference type="Proteomes" id="UP000535543">
    <property type="component" value="Unassembled WGS sequence"/>
</dbReference>
<dbReference type="CDD" id="cd01949">
    <property type="entry name" value="GGDEF"/>
    <property type="match status" value="1"/>
</dbReference>
<comment type="caution">
    <text evidence="4">The sequence shown here is derived from an EMBL/GenBank/DDBJ whole genome shotgun (WGS) entry which is preliminary data.</text>
</comment>
<dbReference type="AlphaFoldDB" id="A0A848KGD9"/>
<evidence type="ECO:0000256" key="1">
    <source>
        <dbReference type="SAM" id="MobiDB-lite"/>
    </source>
</evidence>
<feature type="transmembrane region" description="Helical" evidence="2">
    <location>
        <begin position="137"/>
        <end position="158"/>
    </location>
</feature>
<evidence type="ECO:0000256" key="2">
    <source>
        <dbReference type="SAM" id="Phobius"/>
    </source>
</evidence>
<evidence type="ECO:0000313" key="4">
    <source>
        <dbReference type="EMBL" id="NMN96758.1"/>
    </source>
</evidence>
<keyword evidence="5" id="KW-1185">Reference proteome</keyword>
<dbReference type="Gene3D" id="3.30.70.270">
    <property type="match status" value="1"/>
</dbReference>
<evidence type="ECO:0000259" key="3">
    <source>
        <dbReference type="PROSITE" id="PS50887"/>
    </source>
</evidence>
<dbReference type="PANTHER" id="PTHR45138">
    <property type="entry name" value="REGULATORY COMPONENTS OF SENSORY TRANSDUCTION SYSTEM"/>
    <property type="match status" value="1"/>
</dbReference>
<feature type="compositionally biased region" description="Basic and acidic residues" evidence="1">
    <location>
        <begin position="394"/>
        <end position="414"/>
    </location>
</feature>
<feature type="domain" description="GGDEF" evidence="3">
    <location>
        <begin position="228"/>
        <end position="364"/>
    </location>
</feature>
<name>A0A848KGD9_9NOCA</name>
<reference evidence="4 5" key="2">
    <citation type="submission" date="2020-06" db="EMBL/GenBank/DDBJ databases">
        <title>Antribacter stalactiti gen. nov., sp. nov., a new member of the family Nacardiaceae isolated from a cave.</title>
        <authorList>
            <person name="Kim I.S."/>
        </authorList>
    </citation>
    <scope>NUCLEOTIDE SEQUENCE [LARGE SCALE GENOMIC DNA]</scope>
    <source>
        <strain evidence="4 5">YC2-7</strain>
    </source>
</reference>
<feature type="transmembrane region" description="Helical" evidence="2">
    <location>
        <begin position="59"/>
        <end position="77"/>
    </location>
</feature>
<sequence length="414" mass="44768">MLALVREWWTSRADYRWVLDYFEPRSMEQSIRWLVTLCAFALGTVAVVMLFTPAGPHGVIGKTIVGGSAVTGGVFAARWAIYGWPSRRMSILFVACADVGITTVSWQYSDRFVGMYGLNSLVLISLYVVFFHGPRMLAAHSVWVLASATLFAIAVGTGPDGDPALAIAQTIASLVIIVAAPPALQIGFWMVRSDADNSLVDSLTGLLNRRGLYLHAGDLIFPEGSGGVDVVVMVLDLDRFKNVNDEHGHAVGDEVLIRSARRIKSVIRGGAVLSRFGGEEFVLVDVLPRANAEAVAERIRAALAAPVETAPVTVSIGVSCISGSEFVASRHRLPALLDAMVAAADRAMYQAKRLGRDCVVADLSGVDLPSDDGQVHQVALSQLPQGHGFRRDRRSGFERRSGIERRTAADRRTR</sequence>
<dbReference type="InterPro" id="IPR000160">
    <property type="entry name" value="GGDEF_dom"/>
</dbReference>
<reference evidence="4 5" key="1">
    <citation type="submission" date="2019-05" db="EMBL/GenBank/DDBJ databases">
        <authorList>
            <person name="Lee S.D."/>
        </authorList>
    </citation>
    <scope>NUCLEOTIDE SEQUENCE [LARGE SCALE GENOMIC DNA]</scope>
    <source>
        <strain evidence="4 5">YC2-7</strain>
    </source>
</reference>
<dbReference type="EMBL" id="VCQU01000005">
    <property type="protein sequence ID" value="NMN96758.1"/>
    <property type="molecule type" value="Genomic_DNA"/>
</dbReference>
<feature type="region of interest" description="Disordered" evidence="1">
    <location>
        <begin position="384"/>
        <end position="414"/>
    </location>
</feature>
<dbReference type="GO" id="GO:0052621">
    <property type="term" value="F:diguanylate cyclase activity"/>
    <property type="evidence" value="ECO:0007669"/>
    <property type="project" value="TreeGrafter"/>
</dbReference>
<feature type="transmembrane region" description="Helical" evidence="2">
    <location>
        <begin position="112"/>
        <end position="130"/>
    </location>
</feature>
<dbReference type="InterPro" id="IPR043128">
    <property type="entry name" value="Rev_trsase/Diguanyl_cyclase"/>
</dbReference>
<evidence type="ECO:0000313" key="5">
    <source>
        <dbReference type="Proteomes" id="UP000535543"/>
    </source>
</evidence>
<dbReference type="PROSITE" id="PS50887">
    <property type="entry name" value="GGDEF"/>
    <property type="match status" value="1"/>
</dbReference>
<organism evidence="4 5">
    <name type="scientific">Antrihabitans stalactiti</name>
    <dbReference type="NCBI Taxonomy" id="2584121"/>
    <lineage>
        <taxon>Bacteria</taxon>
        <taxon>Bacillati</taxon>
        <taxon>Actinomycetota</taxon>
        <taxon>Actinomycetes</taxon>
        <taxon>Mycobacteriales</taxon>
        <taxon>Nocardiaceae</taxon>
        <taxon>Antrihabitans</taxon>
    </lineage>
</organism>
<dbReference type="RefSeq" id="WP_169588969.1">
    <property type="nucleotide sequence ID" value="NZ_VCQU01000005.1"/>
</dbReference>
<keyword evidence="2" id="KW-0472">Membrane</keyword>
<feature type="transmembrane region" description="Helical" evidence="2">
    <location>
        <begin position="164"/>
        <end position="184"/>
    </location>
</feature>
<dbReference type="Pfam" id="PF00990">
    <property type="entry name" value="GGDEF"/>
    <property type="match status" value="1"/>
</dbReference>
<dbReference type="InterPro" id="IPR050469">
    <property type="entry name" value="Diguanylate_Cyclase"/>
</dbReference>